<feature type="transmembrane region" description="Helical" evidence="1">
    <location>
        <begin position="12"/>
        <end position="36"/>
    </location>
</feature>
<dbReference type="Proteomes" id="UP000254209">
    <property type="component" value="Unassembled WGS sequence"/>
</dbReference>
<reference evidence="2 3" key="1">
    <citation type="submission" date="2018-06" db="EMBL/GenBank/DDBJ databases">
        <authorList>
            <consortium name="Pathogen Informatics"/>
            <person name="Doyle S."/>
        </authorList>
    </citation>
    <scope>NUCLEOTIDE SEQUENCE [LARGE SCALE GENOMIC DNA]</scope>
    <source>
        <strain evidence="2 3">NCTC10283</strain>
    </source>
</reference>
<keyword evidence="1" id="KW-0472">Membrane</keyword>
<sequence>MSQKWIYREDSGFVMFICFLVVLMFLSIPFLVFILHEQTRYDFFNKSLKEIAYTLLFLGTYFALFLAFANAIYQNNVRNWIKSFIRPDYLEISEEGLHYQYQDEEVWIEWQQISGVKPKDYDKLIFLLDNGDKQIIYMSGFAKPFDQVKYFILCFIMPVAGVINPWLGLLSFLIAVIISSNYDDNDVSNRIKHEINHYRRQAFLGHDHT</sequence>
<keyword evidence="1" id="KW-0812">Transmembrane</keyword>
<proteinExistence type="predicted"/>
<accession>A0A376BKF1</accession>
<evidence type="ECO:0000313" key="3">
    <source>
        <dbReference type="Proteomes" id="UP000254209"/>
    </source>
</evidence>
<organism evidence="2 3">
    <name type="scientific">Alysiella crassa</name>
    <dbReference type="NCBI Taxonomy" id="153491"/>
    <lineage>
        <taxon>Bacteria</taxon>
        <taxon>Pseudomonadati</taxon>
        <taxon>Pseudomonadota</taxon>
        <taxon>Betaproteobacteria</taxon>
        <taxon>Neisseriales</taxon>
        <taxon>Neisseriaceae</taxon>
        <taxon>Alysiella</taxon>
    </lineage>
</organism>
<evidence type="ECO:0000256" key="1">
    <source>
        <dbReference type="SAM" id="Phobius"/>
    </source>
</evidence>
<feature type="transmembrane region" description="Helical" evidence="1">
    <location>
        <begin position="150"/>
        <end position="178"/>
    </location>
</feature>
<feature type="transmembrane region" description="Helical" evidence="1">
    <location>
        <begin position="51"/>
        <end position="73"/>
    </location>
</feature>
<keyword evidence="1" id="KW-1133">Transmembrane helix</keyword>
<protein>
    <submittedName>
        <fullName evidence="2">Uncharacterized protein</fullName>
    </submittedName>
</protein>
<dbReference type="EMBL" id="UFSO01000002">
    <property type="protein sequence ID" value="SSY70156.1"/>
    <property type="molecule type" value="Genomic_DNA"/>
</dbReference>
<keyword evidence="3" id="KW-1185">Reference proteome</keyword>
<evidence type="ECO:0000313" key="2">
    <source>
        <dbReference type="EMBL" id="SSY70156.1"/>
    </source>
</evidence>
<name>A0A376BKF1_9NEIS</name>
<dbReference type="RefSeq" id="WP_034293855.1">
    <property type="nucleotide sequence ID" value="NZ_CP091519.2"/>
</dbReference>
<dbReference type="AlphaFoldDB" id="A0A376BKF1"/>
<dbReference type="STRING" id="1120980.GCA_000745955_01753"/>
<gene>
    <name evidence="2" type="ORF">NCTC10283_00226</name>
</gene>